<dbReference type="PATRIC" id="fig|81857.3.peg.1238"/>
<name>A0A0R2G7A6_9LACO</name>
<evidence type="ECO:0000313" key="7">
    <source>
        <dbReference type="Proteomes" id="UP000051751"/>
    </source>
</evidence>
<evidence type="ECO:0000313" key="4">
    <source>
        <dbReference type="EMBL" id="KRN29017.1"/>
    </source>
</evidence>
<dbReference type="InterPro" id="IPR052710">
    <property type="entry name" value="CAAX_protease"/>
</dbReference>
<dbReference type="GO" id="GO:0080120">
    <property type="term" value="P:CAAX-box protein maturation"/>
    <property type="evidence" value="ECO:0007669"/>
    <property type="project" value="UniProtKB-ARBA"/>
</dbReference>
<dbReference type="GO" id="GO:0004175">
    <property type="term" value="F:endopeptidase activity"/>
    <property type="evidence" value="ECO:0007669"/>
    <property type="project" value="UniProtKB-ARBA"/>
</dbReference>
<feature type="transmembrane region" description="Helical" evidence="2">
    <location>
        <begin position="20"/>
        <end position="38"/>
    </location>
</feature>
<dbReference type="STRING" id="81857.IV38_GL001232"/>
<keyword evidence="2" id="KW-0812">Transmembrane</keyword>
<keyword evidence="2" id="KW-1133">Transmembrane helix</keyword>
<dbReference type="InterPro" id="IPR003675">
    <property type="entry name" value="Rce1/LyrA-like_dom"/>
</dbReference>
<feature type="domain" description="CAAX prenyl protease 2/Lysostaphin resistance protein A-like" evidence="3">
    <location>
        <begin position="103"/>
        <end position="192"/>
    </location>
</feature>
<keyword evidence="6" id="KW-1185">Reference proteome</keyword>
<evidence type="ECO:0000256" key="1">
    <source>
        <dbReference type="ARBA" id="ARBA00009067"/>
    </source>
</evidence>
<evidence type="ECO:0000256" key="2">
    <source>
        <dbReference type="SAM" id="Phobius"/>
    </source>
</evidence>
<dbReference type="Pfam" id="PF02517">
    <property type="entry name" value="Rce1-like"/>
    <property type="match status" value="1"/>
</dbReference>
<dbReference type="Proteomes" id="UP000051751">
    <property type="component" value="Unassembled WGS sequence"/>
</dbReference>
<dbReference type="AlphaFoldDB" id="A0A0R2G7A6"/>
<feature type="transmembrane region" description="Helical" evidence="2">
    <location>
        <begin position="156"/>
        <end position="173"/>
    </location>
</feature>
<sequence length="203" mass="22710">MPSYLLNHHLTTPLDIGIGYVAFFGLAAAMIYVLVQIFKQAGGRKPWRLSQAEWLKTLLIFALARITAAVLSVVNQLLSHETTTQNDAAWTSLLTSGKAHPSILILLMVYLIIIAPILEELLFRGILMNLFWPDSFWVPILISATVFGLAHQSNTFSSFLIYFSMGAFFAYLYRSTGNLYTDIIAHMTNNLLAAVTLIMMILH</sequence>
<evidence type="ECO:0000313" key="6">
    <source>
        <dbReference type="Proteomes" id="UP000051645"/>
    </source>
</evidence>
<reference evidence="6 7" key="1">
    <citation type="journal article" date="2015" name="Genome Announc.">
        <title>Expanding the biotechnology potential of lactobacilli through comparative genomics of 213 strains and associated genera.</title>
        <authorList>
            <person name="Sun Z."/>
            <person name="Harris H.M."/>
            <person name="McCann A."/>
            <person name="Guo C."/>
            <person name="Argimon S."/>
            <person name="Zhang W."/>
            <person name="Yang X."/>
            <person name="Jeffery I.B."/>
            <person name="Cooney J.C."/>
            <person name="Kagawa T.F."/>
            <person name="Liu W."/>
            <person name="Song Y."/>
            <person name="Salvetti E."/>
            <person name="Wrobel A."/>
            <person name="Rasinkangas P."/>
            <person name="Parkhill J."/>
            <person name="Rea M.C."/>
            <person name="O'Sullivan O."/>
            <person name="Ritari J."/>
            <person name="Douillard F.P."/>
            <person name="Paul Ross R."/>
            <person name="Yang R."/>
            <person name="Briner A.E."/>
            <person name="Felis G.E."/>
            <person name="de Vos W.M."/>
            <person name="Barrangou R."/>
            <person name="Klaenhammer T.R."/>
            <person name="Caufield P.W."/>
            <person name="Cui Y."/>
            <person name="Zhang H."/>
            <person name="O'Toole P.W."/>
        </authorList>
    </citation>
    <scope>NUCLEOTIDE SEQUENCE [LARGE SCALE GENOMIC DNA]</scope>
    <source>
        <strain evidence="4 7">ATCC BAA-66</strain>
        <strain evidence="5 6">DSM 13344</strain>
    </source>
</reference>
<evidence type="ECO:0000313" key="5">
    <source>
        <dbReference type="EMBL" id="KRN32573.1"/>
    </source>
</evidence>
<dbReference type="PANTHER" id="PTHR36435:SF1">
    <property type="entry name" value="CAAX AMINO TERMINAL PROTEASE FAMILY PROTEIN"/>
    <property type="match status" value="1"/>
</dbReference>
<organism evidence="5 6">
    <name type="scientific">Lactobacillus selangorensis</name>
    <dbReference type="NCBI Taxonomy" id="81857"/>
    <lineage>
        <taxon>Bacteria</taxon>
        <taxon>Bacillati</taxon>
        <taxon>Bacillota</taxon>
        <taxon>Bacilli</taxon>
        <taxon>Lactobacillales</taxon>
        <taxon>Lactobacillaceae</taxon>
        <taxon>Lactobacillus</taxon>
    </lineage>
</organism>
<dbReference type="PANTHER" id="PTHR36435">
    <property type="entry name" value="SLR1288 PROTEIN"/>
    <property type="match status" value="1"/>
</dbReference>
<dbReference type="EMBL" id="JQAZ01000002">
    <property type="protein sequence ID" value="KRN32573.1"/>
    <property type="molecule type" value="Genomic_DNA"/>
</dbReference>
<accession>A0A0R2G7A6</accession>
<feature type="transmembrane region" description="Helical" evidence="2">
    <location>
        <begin position="180"/>
        <end position="202"/>
    </location>
</feature>
<proteinExistence type="inferred from homology"/>
<feature type="transmembrane region" description="Helical" evidence="2">
    <location>
        <begin position="58"/>
        <end position="79"/>
    </location>
</feature>
<comment type="similarity">
    <text evidence="1">Belongs to the UPF0177 family.</text>
</comment>
<feature type="transmembrane region" description="Helical" evidence="2">
    <location>
        <begin position="130"/>
        <end position="150"/>
    </location>
</feature>
<dbReference type="EMBL" id="JQAT01000002">
    <property type="protein sequence ID" value="KRN29017.1"/>
    <property type="molecule type" value="Genomic_DNA"/>
</dbReference>
<keyword evidence="2" id="KW-0472">Membrane</keyword>
<protein>
    <recommendedName>
        <fullName evidence="3">CAAX prenyl protease 2/Lysostaphin resistance protein A-like domain-containing protein</fullName>
    </recommendedName>
</protein>
<feature type="transmembrane region" description="Helical" evidence="2">
    <location>
        <begin position="99"/>
        <end position="118"/>
    </location>
</feature>
<evidence type="ECO:0000259" key="3">
    <source>
        <dbReference type="Pfam" id="PF02517"/>
    </source>
</evidence>
<dbReference type="Proteomes" id="UP000051645">
    <property type="component" value="Unassembled WGS sequence"/>
</dbReference>
<comment type="caution">
    <text evidence="5">The sequence shown here is derived from an EMBL/GenBank/DDBJ whole genome shotgun (WGS) entry which is preliminary data.</text>
</comment>
<gene>
    <name evidence="4" type="ORF">IV38_GL001232</name>
    <name evidence="5" type="ORF">IV40_GL000621</name>
</gene>